<gene>
    <name evidence="14" type="primary">lpdA</name>
    <name evidence="14" type="ORF">CFter6_4382</name>
</gene>
<evidence type="ECO:0000256" key="2">
    <source>
        <dbReference type="ARBA" id="ARBA00007532"/>
    </source>
</evidence>
<evidence type="ECO:0000256" key="9">
    <source>
        <dbReference type="ARBA" id="ARBA00023157"/>
    </source>
</evidence>
<dbReference type="SUPFAM" id="SSF51230">
    <property type="entry name" value="Single hybrid motif"/>
    <property type="match status" value="2"/>
</dbReference>
<reference evidence="14 15" key="1">
    <citation type="submission" date="2015-11" db="EMBL/GenBank/DDBJ databases">
        <title>Exploring the genomic traits of fungus-feeding bacterial genus Collimonas.</title>
        <authorList>
            <person name="Song C."/>
            <person name="Schmidt R."/>
            <person name="de Jager V."/>
            <person name="Krzyzanowska D."/>
            <person name="Jongedijk E."/>
            <person name="Cankar K."/>
            <person name="Beekwilder J."/>
            <person name="van Veen A."/>
            <person name="de Boer W."/>
            <person name="van Veen J.A."/>
            <person name="Garbeva P."/>
        </authorList>
    </citation>
    <scope>NUCLEOTIDE SEQUENCE [LARGE SCALE GENOMIC DNA]</scope>
    <source>
        <strain evidence="14 15">Ter6</strain>
    </source>
</reference>
<dbReference type="InterPro" id="IPR004099">
    <property type="entry name" value="Pyr_nucl-diS_OxRdtase_dimer"/>
</dbReference>
<dbReference type="FunFam" id="3.30.390.30:FF:000001">
    <property type="entry name" value="Dihydrolipoyl dehydrogenase"/>
    <property type="match status" value="1"/>
</dbReference>
<evidence type="ECO:0000256" key="12">
    <source>
        <dbReference type="RuleBase" id="RU003692"/>
    </source>
</evidence>
<dbReference type="InterPro" id="IPR016156">
    <property type="entry name" value="FAD/NAD-linked_Rdtase_dimer_sf"/>
</dbReference>
<dbReference type="Pfam" id="PF00364">
    <property type="entry name" value="Biotin_lipoyl"/>
    <property type="match status" value="2"/>
</dbReference>
<protein>
    <recommendedName>
        <fullName evidence="3 12">Dihydrolipoyl dehydrogenase</fullName>
        <ecNumber evidence="3 12">1.8.1.4</ecNumber>
    </recommendedName>
</protein>
<dbReference type="InterPro" id="IPR012999">
    <property type="entry name" value="Pyr_OxRdtase_I_AS"/>
</dbReference>
<dbReference type="PROSITE" id="PS00076">
    <property type="entry name" value="PYRIDINE_REDOX_1"/>
    <property type="match status" value="1"/>
</dbReference>
<dbReference type="Gene3D" id="2.40.50.100">
    <property type="match status" value="2"/>
</dbReference>
<dbReference type="GO" id="GO:0050660">
    <property type="term" value="F:flavin adenine dinucleotide binding"/>
    <property type="evidence" value="ECO:0007669"/>
    <property type="project" value="InterPro"/>
</dbReference>
<sequence>MSMVEVKVPDIGDVKDVEVIELMVKVGDTVRVDQSLITVESDKASMEIPSSQAGVIKEIKVKVGDKVSEGSLVLVLEAAGAAAAAPAAAPAAPAPVAAAAAPAAAAPAASGAASIVEIKVPDIGDVKDVDVIELMVKAGDSVKVDQSLITVESDKASMEIPSSHAGVIKEVKVKVGDKVSEGSLILVLETTGAAAPAAVPSAPAAAPAAPAVAAPAAVSFAGKVDIECDTMVLGAGPGGYTAAFRAADLGQSVVMIERYPSLGGVCLNVGCIPSKALLHAAKVITEAEEMAHFGVKMSAPEIDIDALRDWKESVIKKLTGGLSGLSKARKVQVLTGKGEFSSANTITVATADGPKVVGFKNAIIAAGSSVARIPGFPYDDPRLIDSTGALELRQIPKKLLVIGGGIIGLEMACVYDALGSKVTVVEFADGLIPAADRDVVKPLQKRIEKRYEAIYLKTKVTKLEALKEGLRATFEGADSSSPAAPEPQLYDMVLVAVGRRPNGKEIAAEKAGVVVNERGFIPANKQQRTNVSHIFAIGDICGDPMLAHKATNEAKVAAEVIAGHKVEFDAMTIPSVAYTDPEIAWMGLTETEAKAKGIPFEKANFPWAASGRALAMGRDDGMTKLLWDPSTKRIIGAGIVGVNAGELLAETVLAMEMGADLEDLALTIHAHPTLSETPMFAAEMGLGTITDLFIPKKK</sequence>
<evidence type="ECO:0000256" key="4">
    <source>
        <dbReference type="ARBA" id="ARBA00022630"/>
    </source>
</evidence>
<dbReference type="CDD" id="cd06849">
    <property type="entry name" value="lipoyl_domain"/>
    <property type="match status" value="2"/>
</dbReference>
<dbReference type="GO" id="GO:0006103">
    <property type="term" value="P:2-oxoglutarate metabolic process"/>
    <property type="evidence" value="ECO:0007669"/>
    <property type="project" value="TreeGrafter"/>
</dbReference>
<dbReference type="InterPro" id="IPR011053">
    <property type="entry name" value="Single_hybrid_motif"/>
</dbReference>
<dbReference type="NCBIfam" id="TIGR01350">
    <property type="entry name" value="lipoamide_DH"/>
    <property type="match status" value="1"/>
</dbReference>
<dbReference type="OrthoDB" id="178496at2"/>
<comment type="miscellaneous">
    <text evidence="12">The active site is a redox-active disulfide bond.</text>
</comment>
<dbReference type="PANTHER" id="PTHR22912:SF160">
    <property type="entry name" value="DIHYDROLIPOYL DEHYDROGENASE"/>
    <property type="match status" value="1"/>
</dbReference>
<dbReference type="InterPro" id="IPR023753">
    <property type="entry name" value="FAD/NAD-binding_dom"/>
</dbReference>
<evidence type="ECO:0000256" key="3">
    <source>
        <dbReference type="ARBA" id="ARBA00012608"/>
    </source>
</evidence>
<evidence type="ECO:0000256" key="7">
    <source>
        <dbReference type="ARBA" id="ARBA00023002"/>
    </source>
</evidence>
<evidence type="ECO:0000256" key="6">
    <source>
        <dbReference type="ARBA" id="ARBA00022827"/>
    </source>
</evidence>
<dbReference type="PRINTS" id="PR00411">
    <property type="entry name" value="PNDRDTASEI"/>
</dbReference>
<dbReference type="Pfam" id="PF02852">
    <property type="entry name" value="Pyr_redox_dim"/>
    <property type="match status" value="1"/>
</dbReference>
<dbReference type="EC" id="1.8.1.4" evidence="3 12"/>
<dbReference type="AlphaFoldDB" id="A0A127PGQ4"/>
<evidence type="ECO:0000256" key="1">
    <source>
        <dbReference type="ARBA" id="ARBA00001938"/>
    </source>
</evidence>
<comment type="cofactor">
    <cofactor evidence="1">
        <name>(R)-lipoate</name>
        <dbReference type="ChEBI" id="CHEBI:83088"/>
    </cofactor>
</comment>
<dbReference type="PANTHER" id="PTHR22912">
    <property type="entry name" value="DISULFIDE OXIDOREDUCTASE"/>
    <property type="match status" value="1"/>
</dbReference>
<dbReference type="Pfam" id="PF07992">
    <property type="entry name" value="Pyr_redox_2"/>
    <property type="match status" value="1"/>
</dbReference>
<evidence type="ECO:0000256" key="10">
    <source>
        <dbReference type="ARBA" id="ARBA00023284"/>
    </source>
</evidence>
<evidence type="ECO:0000256" key="8">
    <source>
        <dbReference type="ARBA" id="ARBA00023027"/>
    </source>
</evidence>
<evidence type="ECO:0000256" key="11">
    <source>
        <dbReference type="ARBA" id="ARBA00049187"/>
    </source>
</evidence>
<dbReference type="SUPFAM" id="SSF55424">
    <property type="entry name" value="FAD/NAD-linked reductases, dimerisation (C-terminal) domain"/>
    <property type="match status" value="1"/>
</dbReference>
<dbReference type="Gene3D" id="3.50.50.60">
    <property type="entry name" value="FAD/NAD(P)-binding domain"/>
    <property type="match status" value="2"/>
</dbReference>
<organism evidence="14">
    <name type="scientific">Collimonas fungivorans</name>
    <dbReference type="NCBI Taxonomy" id="158899"/>
    <lineage>
        <taxon>Bacteria</taxon>
        <taxon>Pseudomonadati</taxon>
        <taxon>Pseudomonadota</taxon>
        <taxon>Betaproteobacteria</taxon>
        <taxon>Burkholderiales</taxon>
        <taxon>Oxalobacteraceae</taxon>
        <taxon>Collimonas</taxon>
    </lineage>
</organism>
<dbReference type="PROSITE" id="PS50968">
    <property type="entry name" value="BIOTINYL_LIPOYL"/>
    <property type="match status" value="2"/>
</dbReference>
<dbReference type="InterPro" id="IPR050151">
    <property type="entry name" value="Class-I_Pyr_Nuc-Dis_Oxidored"/>
</dbReference>
<evidence type="ECO:0000313" key="14">
    <source>
        <dbReference type="EMBL" id="AMO96978.1"/>
    </source>
</evidence>
<evidence type="ECO:0000256" key="5">
    <source>
        <dbReference type="ARBA" id="ARBA00022823"/>
    </source>
</evidence>
<dbReference type="Proteomes" id="UP000072421">
    <property type="component" value="Chromosome"/>
</dbReference>
<name>A0A127PGQ4_9BURK</name>
<keyword evidence="6 12" id="KW-0274">FAD</keyword>
<dbReference type="EMBL" id="CP013232">
    <property type="protein sequence ID" value="AMO96978.1"/>
    <property type="molecule type" value="Genomic_DNA"/>
</dbReference>
<feature type="domain" description="Lipoyl-binding" evidence="13">
    <location>
        <begin position="3"/>
        <end position="77"/>
    </location>
</feature>
<dbReference type="PROSITE" id="PS00189">
    <property type="entry name" value="LIPOYL"/>
    <property type="match status" value="2"/>
</dbReference>
<keyword evidence="7 12" id="KW-0560">Oxidoreductase</keyword>
<evidence type="ECO:0000259" key="13">
    <source>
        <dbReference type="PROSITE" id="PS50968"/>
    </source>
</evidence>
<dbReference type="InterPro" id="IPR003016">
    <property type="entry name" value="2-oxoA_DH_lipoyl-BS"/>
</dbReference>
<keyword evidence="8 12" id="KW-0520">NAD</keyword>
<feature type="domain" description="Lipoyl-binding" evidence="13">
    <location>
        <begin position="115"/>
        <end position="189"/>
    </location>
</feature>
<keyword evidence="9" id="KW-1015">Disulfide bond</keyword>
<proteinExistence type="inferred from homology"/>
<dbReference type="InterPro" id="IPR000089">
    <property type="entry name" value="Biotin_lipoyl"/>
</dbReference>
<dbReference type="Gene3D" id="3.30.390.30">
    <property type="match status" value="1"/>
</dbReference>
<dbReference type="SUPFAM" id="SSF51905">
    <property type="entry name" value="FAD/NAD(P)-binding domain"/>
    <property type="match status" value="1"/>
</dbReference>
<dbReference type="PRINTS" id="PR00368">
    <property type="entry name" value="FADPNR"/>
</dbReference>
<keyword evidence="4 12" id="KW-0285">Flavoprotein</keyword>
<accession>A0A127PGQ4</accession>
<dbReference type="InterPro" id="IPR036188">
    <property type="entry name" value="FAD/NAD-bd_sf"/>
</dbReference>
<dbReference type="InterPro" id="IPR006258">
    <property type="entry name" value="Lipoamide_DH"/>
</dbReference>
<evidence type="ECO:0000313" key="15">
    <source>
        <dbReference type="Proteomes" id="UP000072421"/>
    </source>
</evidence>
<dbReference type="PATRIC" id="fig|158899.10.peg.4342"/>
<dbReference type="RefSeq" id="WP_082814891.1">
    <property type="nucleotide sequence ID" value="NZ_CP013232.1"/>
</dbReference>
<keyword evidence="10 12" id="KW-0676">Redox-active center</keyword>
<comment type="similarity">
    <text evidence="2 12">Belongs to the class-I pyridine nucleotide-disulfide oxidoreductase family.</text>
</comment>
<keyword evidence="5" id="KW-0450">Lipoyl</keyword>
<comment type="cofactor">
    <cofactor evidence="12">
        <name>FAD</name>
        <dbReference type="ChEBI" id="CHEBI:57692"/>
    </cofactor>
    <text evidence="12">Binds 1 FAD per subunit.</text>
</comment>
<dbReference type="GO" id="GO:0004148">
    <property type="term" value="F:dihydrolipoyl dehydrogenase (NADH) activity"/>
    <property type="evidence" value="ECO:0007669"/>
    <property type="project" value="UniProtKB-EC"/>
</dbReference>
<dbReference type="FunFam" id="2.40.50.100:FF:000009">
    <property type="entry name" value="Acetyltransferase component of pyruvate dehydrogenase complex"/>
    <property type="match status" value="2"/>
</dbReference>
<comment type="catalytic activity">
    <reaction evidence="11 12">
        <text>N(6)-[(R)-dihydrolipoyl]-L-lysyl-[protein] + NAD(+) = N(6)-[(R)-lipoyl]-L-lysyl-[protein] + NADH + H(+)</text>
        <dbReference type="Rhea" id="RHEA:15045"/>
        <dbReference type="Rhea" id="RHEA-COMP:10474"/>
        <dbReference type="Rhea" id="RHEA-COMP:10475"/>
        <dbReference type="ChEBI" id="CHEBI:15378"/>
        <dbReference type="ChEBI" id="CHEBI:57540"/>
        <dbReference type="ChEBI" id="CHEBI:57945"/>
        <dbReference type="ChEBI" id="CHEBI:83099"/>
        <dbReference type="ChEBI" id="CHEBI:83100"/>
        <dbReference type="EC" id="1.8.1.4"/>
    </reaction>
</comment>